<dbReference type="EMBL" id="BAAACF010000003">
    <property type="protein sequence ID" value="GAA0727595.1"/>
    <property type="molecule type" value="Genomic_DNA"/>
</dbReference>
<dbReference type="Gene3D" id="1.10.8.500">
    <property type="entry name" value="HAMP domain in histidine kinase"/>
    <property type="match status" value="1"/>
</dbReference>
<dbReference type="InterPro" id="IPR029150">
    <property type="entry name" value="dCache_3"/>
</dbReference>
<protein>
    <submittedName>
        <fullName evidence="7">Methyl-accepting chemotaxis protein</fullName>
    </submittedName>
</protein>
<keyword evidence="8" id="KW-1185">Reference proteome</keyword>
<keyword evidence="4" id="KW-0812">Transmembrane</keyword>
<keyword evidence="1 3" id="KW-0807">Transducer</keyword>
<evidence type="ECO:0000313" key="7">
    <source>
        <dbReference type="EMBL" id="GAA0727595.1"/>
    </source>
</evidence>
<feature type="transmembrane region" description="Helical" evidence="4">
    <location>
        <begin position="277"/>
        <end position="300"/>
    </location>
</feature>
<dbReference type="CDD" id="cd11386">
    <property type="entry name" value="MCP_signal"/>
    <property type="match status" value="1"/>
</dbReference>
<dbReference type="SMART" id="SM00304">
    <property type="entry name" value="HAMP"/>
    <property type="match status" value="1"/>
</dbReference>
<dbReference type="PANTHER" id="PTHR32089:SF112">
    <property type="entry name" value="LYSOZYME-LIKE PROTEIN-RELATED"/>
    <property type="match status" value="1"/>
</dbReference>
<feature type="transmembrane region" description="Helical" evidence="4">
    <location>
        <begin position="7"/>
        <end position="27"/>
    </location>
</feature>
<feature type="domain" description="HAMP" evidence="6">
    <location>
        <begin position="303"/>
        <end position="349"/>
    </location>
</feature>
<dbReference type="InterPro" id="IPR003660">
    <property type="entry name" value="HAMP_dom"/>
</dbReference>
<dbReference type="Gene3D" id="1.10.287.950">
    <property type="entry name" value="Methyl-accepting chemotaxis protein"/>
    <property type="match status" value="1"/>
</dbReference>
<evidence type="ECO:0000313" key="8">
    <source>
        <dbReference type="Proteomes" id="UP001500339"/>
    </source>
</evidence>
<evidence type="ECO:0000256" key="4">
    <source>
        <dbReference type="SAM" id="Phobius"/>
    </source>
</evidence>
<evidence type="ECO:0000259" key="5">
    <source>
        <dbReference type="PROSITE" id="PS50111"/>
    </source>
</evidence>
<dbReference type="SUPFAM" id="SSF103190">
    <property type="entry name" value="Sensory domain-like"/>
    <property type="match status" value="1"/>
</dbReference>
<keyword evidence="4" id="KW-0472">Membrane</keyword>
<feature type="domain" description="Methyl-accepting transducer" evidence="5">
    <location>
        <begin position="368"/>
        <end position="639"/>
    </location>
</feature>
<comment type="caution">
    <text evidence="7">The sequence shown here is derived from an EMBL/GenBank/DDBJ whole genome shotgun (WGS) entry which is preliminary data.</text>
</comment>
<dbReference type="Pfam" id="PF14827">
    <property type="entry name" value="dCache_3"/>
    <property type="match status" value="1"/>
</dbReference>
<evidence type="ECO:0000259" key="6">
    <source>
        <dbReference type="PROSITE" id="PS50885"/>
    </source>
</evidence>
<organism evidence="7 8">
    <name type="scientific">Clostridium malenominatum</name>
    <dbReference type="NCBI Taxonomy" id="1539"/>
    <lineage>
        <taxon>Bacteria</taxon>
        <taxon>Bacillati</taxon>
        <taxon>Bacillota</taxon>
        <taxon>Clostridia</taxon>
        <taxon>Eubacteriales</taxon>
        <taxon>Clostridiaceae</taxon>
        <taxon>Clostridium</taxon>
    </lineage>
</organism>
<dbReference type="PROSITE" id="PS50111">
    <property type="entry name" value="CHEMOTAXIS_TRANSDUC_2"/>
    <property type="match status" value="1"/>
</dbReference>
<dbReference type="Pfam" id="PF00015">
    <property type="entry name" value="MCPsignal"/>
    <property type="match status" value="1"/>
</dbReference>
<accession>A0ABP3UAZ1</accession>
<dbReference type="PROSITE" id="PS50885">
    <property type="entry name" value="HAMP"/>
    <property type="match status" value="1"/>
</dbReference>
<dbReference type="SMART" id="SM00283">
    <property type="entry name" value="MA"/>
    <property type="match status" value="1"/>
</dbReference>
<evidence type="ECO:0000256" key="2">
    <source>
        <dbReference type="ARBA" id="ARBA00029447"/>
    </source>
</evidence>
<dbReference type="Pfam" id="PF00672">
    <property type="entry name" value="HAMP"/>
    <property type="match status" value="1"/>
</dbReference>
<dbReference type="Proteomes" id="UP001500339">
    <property type="component" value="Unassembled WGS sequence"/>
</dbReference>
<dbReference type="InterPro" id="IPR029151">
    <property type="entry name" value="Sensor-like_sf"/>
</dbReference>
<evidence type="ECO:0000256" key="1">
    <source>
        <dbReference type="ARBA" id="ARBA00023224"/>
    </source>
</evidence>
<sequence length="654" mass="72696">MSIKKKLISGIGITIFLLYMLFSFFTVRETEQIIKNKENENYTLICESINKSIYDEIEQTKIAVIGIAKNKEVEEAFGKRDRKKLLDMLLPAYEDIKKNVPQFQFHLPDSTSFLRVNDPGKYGDSLKSFRMTVNEANKDKKVITGIEEGKSGYGLRVVAPITYNNSHVGTVEYGKDFGESFLSSLKDKYNGEYFIYSLADENKYLSGTTGDDIWKVNLDINSNIKTGNNIFLKSSDEKYGIMLVPFKDYSGEIKGYIKVIQDRTEIINDINSMKTKMYIYSMVFSIVVCIFTLIFIVYSLKDIEKLLQAMKVVETGDLTKDVQINSKDEIGQLAVGFNKMMENLRGLIGNVQHITLQVENSTKTIGSNVDEIGVASNEVAKTTEQLAVAAEKQAHEAIDSLNETNNLSNKIKDVLVFSNKTFENTNHMKSKVIIGIESITELKDKFNNNIEASKSVSGGIDKLTDKSKSIGIIVETITSIAEQTNLLALNAAIEAARAGEHGKGFSVVAGEVRKLAEQSSSAAKEIKKIIDEIRYVIEITEGSVDMANNVIQEANSCLIETEKAFNDINIVANEAVSNTNTLNNFVGEINISKDRVLKSIENISSILEESASSTEEISASSEEQAASVQEVIASIEELNKTIKTLENSVELFRV</sequence>
<name>A0ABP3UAZ1_9CLOT</name>
<keyword evidence="4" id="KW-1133">Transmembrane helix</keyword>
<comment type="similarity">
    <text evidence="2">Belongs to the methyl-accepting chemotaxis (MCP) protein family.</text>
</comment>
<dbReference type="InterPro" id="IPR004089">
    <property type="entry name" value="MCPsignal_dom"/>
</dbReference>
<dbReference type="PANTHER" id="PTHR32089">
    <property type="entry name" value="METHYL-ACCEPTING CHEMOTAXIS PROTEIN MCPB"/>
    <property type="match status" value="1"/>
</dbReference>
<evidence type="ECO:0000256" key="3">
    <source>
        <dbReference type="PROSITE-ProRule" id="PRU00284"/>
    </source>
</evidence>
<dbReference type="CDD" id="cd06225">
    <property type="entry name" value="HAMP"/>
    <property type="match status" value="1"/>
</dbReference>
<dbReference type="Gene3D" id="3.30.450.20">
    <property type="entry name" value="PAS domain"/>
    <property type="match status" value="1"/>
</dbReference>
<proteinExistence type="inferred from homology"/>
<gene>
    <name evidence="7" type="ORF">GCM10008905_25370</name>
</gene>
<dbReference type="SUPFAM" id="SSF58104">
    <property type="entry name" value="Methyl-accepting chemotaxis protein (MCP) signaling domain"/>
    <property type="match status" value="1"/>
</dbReference>
<reference evidence="8" key="1">
    <citation type="journal article" date="2019" name="Int. J. Syst. Evol. Microbiol.">
        <title>The Global Catalogue of Microorganisms (GCM) 10K type strain sequencing project: providing services to taxonomists for standard genome sequencing and annotation.</title>
        <authorList>
            <consortium name="The Broad Institute Genomics Platform"/>
            <consortium name="The Broad Institute Genome Sequencing Center for Infectious Disease"/>
            <person name="Wu L."/>
            <person name="Ma J."/>
        </authorList>
    </citation>
    <scope>NUCLEOTIDE SEQUENCE [LARGE SCALE GENOMIC DNA]</scope>
    <source>
        <strain evidence="8">JCM 1405</strain>
    </source>
</reference>